<dbReference type="OrthoDB" id="3145912at2759"/>
<dbReference type="EMBL" id="ML769592">
    <property type="protein sequence ID" value="KAE9392580.1"/>
    <property type="molecule type" value="Genomic_DNA"/>
</dbReference>
<reference evidence="2" key="1">
    <citation type="journal article" date="2019" name="Environ. Microbiol.">
        <title>Fungal ecological strategies reflected in gene transcription - a case study of two litter decomposers.</title>
        <authorList>
            <person name="Barbi F."/>
            <person name="Kohler A."/>
            <person name="Barry K."/>
            <person name="Baskaran P."/>
            <person name="Daum C."/>
            <person name="Fauchery L."/>
            <person name="Ihrmark K."/>
            <person name="Kuo A."/>
            <person name="LaButti K."/>
            <person name="Lipzen A."/>
            <person name="Morin E."/>
            <person name="Grigoriev I.V."/>
            <person name="Henrissat B."/>
            <person name="Lindahl B."/>
            <person name="Martin F."/>
        </authorList>
    </citation>
    <scope>NUCLEOTIDE SEQUENCE</scope>
    <source>
        <strain evidence="2">JB14</strain>
    </source>
</reference>
<sequence length="256" mass="29341">MQGSIAFRIQDLPVELGRSILEIAAREELKTALNLSLVCRQLKEWIQPLVYEMVTLGSGDIVLFLRTMEIFPPDFFARYTCTGVSSLACWVDFLGSSPPVPFPQLFHQLPLRRFSIEVTHFRGIILLDCTWIDSLTCLDLVFWDEDSILLSELQYLPALTHLALFLQHTDVEDSSLAYILSVTPALQVLCIVIDEDDLERFEHATRVDPRIVCVPHPESVPDWEAPYRGLPDIWSHAEEVVEERRIAATQVMKHFY</sequence>
<accession>A0A6A4H4D0</accession>
<gene>
    <name evidence="2" type="ORF">BT96DRAFT_967386</name>
</gene>
<dbReference type="Proteomes" id="UP000799118">
    <property type="component" value="Unassembled WGS sequence"/>
</dbReference>
<keyword evidence="3" id="KW-1185">Reference proteome</keyword>
<dbReference type="InterPro" id="IPR001810">
    <property type="entry name" value="F-box_dom"/>
</dbReference>
<name>A0A6A4H4D0_9AGAR</name>
<proteinExistence type="predicted"/>
<feature type="domain" description="F-box" evidence="1">
    <location>
        <begin position="6"/>
        <end position="54"/>
    </location>
</feature>
<protein>
    <recommendedName>
        <fullName evidence="1">F-box domain-containing protein</fullName>
    </recommendedName>
</protein>
<evidence type="ECO:0000259" key="1">
    <source>
        <dbReference type="PROSITE" id="PS50181"/>
    </source>
</evidence>
<dbReference type="PROSITE" id="PS50181">
    <property type="entry name" value="FBOX"/>
    <property type="match status" value="1"/>
</dbReference>
<organism evidence="2 3">
    <name type="scientific">Gymnopus androsaceus JB14</name>
    <dbReference type="NCBI Taxonomy" id="1447944"/>
    <lineage>
        <taxon>Eukaryota</taxon>
        <taxon>Fungi</taxon>
        <taxon>Dikarya</taxon>
        <taxon>Basidiomycota</taxon>
        <taxon>Agaricomycotina</taxon>
        <taxon>Agaricomycetes</taxon>
        <taxon>Agaricomycetidae</taxon>
        <taxon>Agaricales</taxon>
        <taxon>Marasmiineae</taxon>
        <taxon>Omphalotaceae</taxon>
        <taxon>Gymnopus</taxon>
    </lineage>
</organism>
<dbReference type="AlphaFoldDB" id="A0A6A4H4D0"/>
<evidence type="ECO:0000313" key="3">
    <source>
        <dbReference type="Proteomes" id="UP000799118"/>
    </source>
</evidence>
<evidence type="ECO:0000313" key="2">
    <source>
        <dbReference type="EMBL" id="KAE9392580.1"/>
    </source>
</evidence>